<evidence type="ECO:0000313" key="3">
    <source>
        <dbReference type="Proteomes" id="UP000184388"/>
    </source>
</evidence>
<gene>
    <name evidence="2" type="ORF">SAMN05216268_106305</name>
</gene>
<organism evidence="2 3">
    <name type="scientific">Streptomyces yunnanensis</name>
    <dbReference type="NCBI Taxonomy" id="156453"/>
    <lineage>
        <taxon>Bacteria</taxon>
        <taxon>Bacillati</taxon>
        <taxon>Actinomycetota</taxon>
        <taxon>Actinomycetes</taxon>
        <taxon>Kitasatosporales</taxon>
        <taxon>Streptomycetaceae</taxon>
        <taxon>Streptomyces</taxon>
    </lineage>
</organism>
<dbReference type="Proteomes" id="UP000184388">
    <property type="component" value="Unassembled WGS sequence"/>
</dbReference>
<sequence>MGGEEGEEFVDFGPQVGADRFFVTEGIERDGAKDMEADGPDLPGTRGGGRAWVGRGRLSKHRLGGGRFRGSRFGLWFLRGSGL</sequence>
<dbReference type="EMBL" id="FRBK01000006">
    <property type="protein sequence ID" value="SHL81978.1"/>
    <property type="molecule type" value="Genomic_DNA"/>
</dbReference>
<dbReference type="AlphaFoldDB" id="A0A9X8MU48"/>
<comment type="caution">
    <text evidence="2">The sequence shown here is derived from an EMBL/GenBank/DDBJ whole genome shotgun (WGS) entry which is preliminary data.</text>
</comment>
<proteinExistence type="predicted"/>
<name>A0A9X8MU48_9ACTN</name>
<accession>A0A9X8MU48</accession>
<feature type="region of interest" description="Disordered" evidence="1">
    <location>
        <begin position="32"/>
        <end position="53"/>
    </location>
</feature>
<evidence type="ECO:0000313" key="2">
    <source>
        <dbReference type="EMBL" id="SHL81978.1"/>
    </source>
</evidence>
<reference evidence="3" key="1">
    <citation type="submission" date="2016-11" db="EMBL/GenBank/DDBJ databases">
        <authorList>
            <person name="Jaros S."/>
            <person name="Januszkiewicz K."/>
            <person name="Wedrychowicz H."/>
        </authorList>
    </citation>
    <scope>NUCLEOTIDE SEQUENCE [LARGE SCALE GENOMIC DNA]</scope>
    <source>
        <strain evidence="3">CGMCC 4.3555</strain>
    </source>
</reference>
<protein>
    <submittedName>
        <fullName evidence="2">Uncharacterized protein</fullName>
    </submittedName>
</protein>
<evidence type="ECO:0000256" key="1">
    <source>
        <dbReference type="SAM" id="MobiDB-lite"/>
    </source>
</evidence>
<dbReference type="RefSeq" id="WP_286160269.1">
    <property type="nucleotide sequence ID" value="NZ_FRBK01000006.1"/>
</dbReference>